<reference evidence="11" key="1">
    <citation type="journal article" date="2019" name="Int. J. Syst. Evol. Microbiol.">
        <title>The Global Catalogue of Microorganisms (GCM) 10K type strain sequencing project: providing services to taxonomists for standard genome sequencing and annotation.</title>
        <authorList>
            <consortium name="The Broad Institute Genomics Platform"/>
            <consortium name="The Broad Institute Genome Sequencing Center for Infectious Disease"/>
            <person name="Wu L."/>
            <person name="Ma J."/>
        </authorList>
    </citation>
    <scope>NUCLEOTIDE SEQUENCE [LARGE SCALE GENOMIC DNA]</scope>
    <source>
        <strain evidence="11">TISTR 1514</strain>
    </source>
</reference>
<keyword evidence="11" id="KW-1185">Reference proteome</keyword>
<dbReference type="SUPFAM" id="SSF51182">
    <property type="entry name" value="RmlC-like cupins"/>
    <property type="match status" value="1"/>
</dbReference>
<comment type="cofactor">
    <cofactor evidence="2">
        <name>Zn(2+)</name>
        <dbReference type="ChEBI" id="CHEBI:29105"/>
    </cofactor>
</comment>
<feature type="compositionally biased region" description="Basic and acidic residues" evidence="8">
    <location>
        <begin position="437"/>
        <end position="451"/>
    </location>
</feature>
<name>A0ABW5UT30_9MICO</name>
<evidence type="ECO:0000256" key="3">
    <source>
        <dbReference type="ARBA" id="ARBA00010772"/>
    </source>
</evidence>
<sequence>MFVPLENTPMRYAWGAEGAISDLLGTGGALTEPERGAPRQAELWFGTHDGSPTRVASPELTGGVATLRDWVAAEPDLALGERALGVHAGPPRLPYLLKVLAAAKPLSLQVHPNLAEARAGFAAENAAGVPIDAPHRNYRDALHKPELLVALSETMSALAGFREPTEVRDLVDSIVEAADARGRAALEPFVTRVAAADSEAGMRDLLEWILTSGEPAARAADALDAWSAQETEEYAREQRNLARIRAEFPGDASALTALLMNHVVLHRGEALYVRAGVLHAYLEGLGIEVMAASDNVLRGGLTVKHVDVPELLRILDVAPTPPPVLAPGVRGNIAAFVPSEPDFMLQRAHAEGLDDELVCAGPGIALCVAGSVRLEGAGSGESKLLGRGDAVYVTPDEGSVRLRGRGDVLLATINPYAVAAEPAAPAESAEPAASAAPREHAGAGRAEDSQA</sequence>
<dbReference type="NCBIfam" id="TIGR00218">
    <property type="entry name" value="manA"/>
    <property type="match status" value="1"/>
</dbReference>
<evidence type="ECO:0000256" key="7">
    <source>
        <dbReference type="ARBA" id="ARBA00023235"/>
    </source>
</evidence>
<dbReference type="Proteomes" id="UP001597492">
    <property type="component" value="Unassembled WGS sequence"/>
</dbReference>
<dbReference type="PIRSF" id="PIRSF001480">
    <property type="entry name" value="Mannose-6-phosphate_isomerase"/>
    <property type="match status" value="1"/>
</dbReference>
<evidence type="ECO:0000256" key="5">
    <source>
        <dbReference type="ARBA" id="ARBA00022723"/>
    </source>
</evidence>
<evidence type="ECO:0000313" key="10">
    <source>
        <dbReference type="EMBL" id="MFD2756788.1"/>
    </source>
</evidence>
<dbReference type="EC" id="5.3.1.8" evidence="4"/>
<dbReference type="CDD" id="cd07011">
    <property type="entry name" value="cupin_PMI_type_I_N"/>
    <property type="match status" value="1"/>
</dbReference>
<evidence type="ECO:0000259" key="9">
    <source>
        <dbReference type="Pfam" id="PF20511"/>
    </source>
</evidence>
<dbReference type="InterPro" id="IPR014710">
    <property type="entry name" value="RmlC-like_jellyroll"/>
</dbReference>
<comment type="catalytic activity">
    <reaction evidence="1">
        <text>D-mannose 6-phosphate = D-fructose 6-phosphate</text>
        <dbReference type="Rhea" id="RHEA:12356"/>
        <dbReference type="ChEBI" id="CHEBI:58735"/>
        <dbReference type="ChEBI" id="CHEBI:61527"/>
        <dbReference type="EC" id="5.3.1.8"/>
    </reaction>
</comment>
<evidence type="ECO:0000256" key="6">
    <source>
        <dbReference type="ARBA" id="ARBA00022833"/>
    </source>
</evidence>
<protein>
    <recommendedName>
        <fullName evidence="4">mannose-6-phosphate isomerase</fullName>
        <ecNumber evidence="4">5.3.1.8</ecNumber>
    </recommendedName>
</protein>
<dbReference type="Gene3D" id="2.60.120.10">
    <property type="entry name" value="Jelly Rolls"/>
    <property type="match status" value="2"/>
</dbReference>
<organism evidence="10 11">
    <name type="scientific">Gulosibacter faecalis</name>
    <dbReference type="NCBI Taxonomy" id="272240"/>
    <lineage>
        <taxon>Bacteria</taxon>
        <taxon>Bacillati</taxon>
        <taxon>Actinomycetota</taxon>
        <taxon>Actinomycetes</taxon>
        <taxon>Micrococcales</taxon>
        <taxon>Microbacteriaceae</taxon>
        <taxon>Gulosibacter</taxon>
    </lineage>
</organism>
<dbReference type="InterPro" id="IPR046457">
    <property type="entry name" value="PMI_typeI_cat"/>
</dbReference>
<proteinExistence type="inferred from homology"/>
<dbReference type="RefSeq" id="WP_019619582.1">
    <property type="nucleotide sequence ID" value="NZ_JBHUNE010000001.1"/>
</dbReference>
<evidence type="ECO:0000256" key="2">
    <source>
        <dbReference type="ARBA" id="ARBA00001947"/>
    </source>
</evidence>
<evidence type="ECO:0000256" key="1">
    <source>
        <dbReference type="ARBA" id="ARBA00000757"/>
    </source>
</evidence>
<evidence type="ECO:0000256" key="8">
    <source>
        <dbReference type="SAM" id="MobiDB-lite"/>
    </source>
</evidence>
<dbReference type="Pfam" id="PF20511">
    <property type="entry name" value="PMI_typeI_cat"/>
    <property type="match status" value="1"/>
</dbReference>
<dbReference type="InterPro" id="IPR016305">
    <property type="entry name" value="Mannose-6-P_Isomerase"/>
</dbReference>
<dbReference type="PANTHER" id="PTHR10309:SF0">
    <property type="entry name" value="MANNOSE-6-PHOSPHATE ISOMERASE"/>
    <property type="match status" value="1"/>
</dbReference>
<dbReference type="EMBL" id="JBHUNE010000001">
    <property type="protein sequence ID" value="MFD2756788.1"/>
    <property type="molecule type" value="Genomic_DNA"/>
</dbReference>
<evidence type="ECO:0000313" key="11">
    <source>
        <dbReference type="Proteomes" id="UP001597492"/>
    </source>
</evidence>
<feature type="domain" description="Phosphomannose isomerase type I catalytic" evidence="9">
    <location>
        <begin position="4"/>
        <end position="162"/>
    </location>
</feature>
<comment type="caution">
    <text evidence="10">The sequence shown here is derived from an EMBL/GenBank/DDBJ whole genome shotgun (WGS) entry which is preliminary data.</text>
</comment>
<dbReference type="InterPro" id="IPR011051">
    <property type="entry name" value="RmlC_Cupin_sf"/>
</dbReference>
<accession>A0ABW5UT30</accession>
<dbReference type="GO" id="GO:0004476">
    <property type="term" value="F:mannose-6-phosphate isomerase activity"/>
    <property type="evidence" value="ECO:0007669"/>
    <property type="project" value="UniProtKB-EC"/>
</dbReference>
<dbReference type="PRINTS" id="PR00714">
    <property type="entry name" value="MAN6PISMRASE"/>
</dbReference>
<dbReference type="InterPro" id="IPR001250">
    <property type="entry name" value="Man6P_Isoase-1"/>
</dbReference>
<keyword evidence="7 10" id="KW-0413">Isomerase</keyword>
<dbReference type="PANTHER" id="PTHR10309">
    <property type="entry name" value="MANNOSE-6-PHOSPHATE ISOMERASE"/>
    <property type="match status" value="1"/>
</dbReference>
<keyword evidence="5" id="KW-0479">Metal-binding</keyword>
<keyword evidence="6" id="KW-0862">Zinc</keyword>
<feature type="compositionally biased region" description="Low complexity" evidence="8">
    <location>
        <begin position="421"/>
        <end position="436"/>
    </location>
</feature>
<evidence type="ECO:0000256" key="4">
    <source>
        <dbReference type="ARBA" id="ARBA00011956"/>
    </source>
</evidence>
<feature type="region of interest" description="Disordered" evidence="8">
    <location>
        <begin position="421"/>
        <end position="451"/>
    </location>
</feature>
<comment type="similarity">
    <text evidence="3">Belongs to the mannose-6-phosphate isomerase type 1 family.</text>
</comment>
<gene>
    <name evidence="10" type="primary">manA</name>
    <name evidence="10" type="ORF">ACFSW7_00150</name>
</gene>
<dbReference type="Gene3D" id="1.10.441.10">
    <property type="entry name" value="Phosphomannose Isomerase, domain 2"/>
    <property type="match status" value="1"/>
</dbReference>